<name>A0AAW0AKH1_9AGAR</name>
<keyword evidence="1" id="KW-0812">Transmembrane</keyword>
<evidence type="ECO:0000313" key="2">
    <source>
        <dbReference type="EMBL" id="KAK7013238.1"/>
    </source>
</evidence>
<keyword evidence="1" id="KW-1133">Transmembrane helix</keyword>
<keyword evidence="3" id="KW-1185">Reference proteome</keyword>
<dbReference type="Proteomes" id="UP001362999">
    <property type="component" value="Unassembled WGS sequence"/>
</dbReference>
<sequence>MVGTNISHSSSRWAMTTCVYLLSASLTAANLARGRYSKKWVAIIAIVLLTMAVISSAWVSFRWYRIHRIQRQAAAATLPISVAPPPAMPAR</sequence>
<comment type="caution">
    <text evidence="2">The sequence shown here is derived from an EMBL/GenBank/DDBJ whole genome shotgun (WGS) entry which is preliminary data.</text>
</comment>
<accession>A0AAW0AKH1</accession>
<evidence type="ECO:0000256" key="1">
    <source>
        <dbReference type="SAM" id="Phobius"/>
    </source>
</evidence>
<organism evidence="2 3">
    <name type="scientific">Favolaschia claudopus</name>
    <dbReference type="NCBI Taxonomy" id="2862362"/>
    <lineage>
        <taxon>Eukaryota</taxon>
        <taxon>Fungi</taxon>
        <taxon>Dikarya</taxon>
        <taxon>Basidiomycota</taxon>
        <taxon>Agaricomycotina</taxon>
        <taxon>Agaricomycetes</taxon>
        <taxon>Agaricomycetidae</taxon>
        <taxon>Agaricales</taxon>
        <taxon>Marasmiineae</taxon>
        <taxon>Mycenaceae</taxon>
        <taxon>Favolaschia</taxon>
    </lineage>
</organism>
<dbReference type="EMBL" id="JAWWNJ010000060">
    <property type="protein sequence ID" value="KAK7013238.1"/>
    <property type="molecule type" value="Genomic_DNA"/>
</dbReference>
<feature type="transmembrane region" description="Helical" evidence="1">
    <location>
        <begin position="12"/>
        <end position="34"/>
    </location>
</feature>
<protein>
    <submittedName>
        <fullName evidence="2">Uncharacterized protein</fullName>
    </submittedName>
</protein>
<reference evidence="2 3" key="1">
    <citation type="journal article" date="2024" name="J Genomics">
        <title>Draft genome sequencing and assembly of Favolaschia claudopus CIRM-BRFM 2984 isolated from oak limbs.</title>
        <authorList>
            <person name="Navarro D."/>
            <person name="Drula E."/>
            <person name="Chaduli D."/>
            <person name="Cazenave R."/>
            <person name="Ahrendt S."/>
            <person name="Wang J."/>
            <person name="Lipzen A."/>
            <person name="Daum C."/>
            <person name="Barry K."/>
            <person name="Grigoriev I.V."/>
            <person name="Favel A."/>
            <person name="Rosso M.N."/>
            <person name="Martin F."/>
        </authorList>
    </citation>
    <scope>NUCLEOTIDE SEQUENCE [LARGE SCALE GENOMIC DNA]</scope>
    <source>
        <strain evidence="2 3">CIRM-BRFM 2984</strain>
    </source>
</reference>
<proteinExistence type="predicted"/>
<evidence type="ECO:0000313" key="3">
    <source>
        <dbReference type="Proteomes" id="UP001362999"/>
    </source>
</evidence>
<dbReference type="AlphaFoldDB" id="A0AAW0AKH1"/>
<keyword evidence="1" id="KW-0472">Membrane</keyword>
<feature type="transmembrane region" description="Helical" evidence="1">
    <location>
        <begin position="40"/>
        <end position="61"/>
    </location>
</feature>
<gene>
    <name evidence="2" type="ORF">R3P38DRAFT_1505563</name>
</gene>